<comment type="caution">
    <text evidence="3">The sequence shown here is derived from an EMBL/GenBank/DDBJ whole genome shotgun (WGS) entry which is preliminary data.</text>
</comment>
<sequence>MWNFLLKIKKEKLQMNLLIMIKFIIIIVNNHIVYVPFKSDCKHYIGEENVYKTYEFSLQSKWNELFNLKDYKRNHKTLMHFLCEGDRLSAIQFLIEHGAKINNHPEGSSAIINSIIVNDLEPFRYLFISYNNLYYPAGFHIEYQINKIIHKYYMGGLNEQYIYKETEQIAEYLYNHGSDITLSEQYENNFNIVTKIIYKLLKKQKNQEESKNEDQDKKGKSNLSMSESETSEL</sequence>
<gene>
    <name evidence="3" type="ORF">LY90DRAFT_4504</name>
</gene>
<evidence type="ECO:0000313" key="3">
    <source>
        <dbReference type="EMBL" id="ORY81725.1"/>
    </source>
</evidence>
<dbReference type="Gene3D" id="1.25.40.20">
    <property type="entry name" value="Ankyrin repeat-containing domain"/>
    <property type="match status" value="1"/>
</dbReference>
<dbReference type="AlphaFoldDB" id="A0A1Y2FFY3"/>
<reference evidence="3 4" key="1">
    <citation type="submission" date="2016-08" db="EMBL/GenBank/DDBJ databases">
        <title>A Parts List for Fungal Cellulosomes Revealed by Comparative Genomics.</title>
        <authorList>
            <consortium name="DOE Joint Genome Institute"/>
            <person name="Haitjema C.H."/>
            <person name="Gilmore S.P."/>
            <person name="Henske J.K."/>
            <person name="Solomon K.V."/>
            <person name="De Groot R."/>
            <person name="Kuo A."/>
            <person name="Mondo S.J."/>
            <person name="Salamov A.A."/>
            <person name="Labutti K."/>
            <person name="Zhao Z."/>
            <person name="Chiniquy J."/>
            <person name="Barry K."/>
            <person name="Brewer H.M."/>
            <person name="Purvine S.O."/>
            <person name="Wright A.T."/>
            <person name="Boxma B."/>
            <person name="Van Alen T."/>
            <person name="Hackstein J.H."/>
            <person name="Baker S.E."/>
            <person name="Grigoriev I.V."/>
            <person name="O'Malley M.A."/>
        </authorList>
    </citation>
    <scope>NUCLEOTIDE SEQUENCE [LARGE SCALE GENOMIC DNA]</scope>
    <source>
        <strain evidence="3 4">G1</strain>
    </source>
</reference>
<dbReference type="EMBL" id="MCOG01000010">
    <property type="protein sequence ID" value="ORY81725.1"/>
    <property type="molecule type" value="Genomic_DNA"/>
</dbReference>
<keyword evidence="2" id="KW-0812">Transmembrane</keyword>
<feature type="region of interest" description="Disordered" evidence="1">
    <location>
        <begin position="205"/>
        <end position="233"/>
    </location>
</feature>
<feature type="compositionally biased region" description="Polar residues" evidence="1">
    <location>
        <begin position="221"/>
        <end position="233"/>
    </location>
</feature>
<keyword evidence="4" id="KW-1185">Reference proteome</keyword>
<name>A0A1Y2FFY3_9FUNG</name>
<dbReference type="InterPro" id="IPR036770">
    <property type="entry name" value="Ankyrin_rpt-contain_sf"/>
</dbReference>
<keyword evidence="2" id="KW-0472">Membrane</keyword>
<proteinExistence type="predicted"/>
<dbReference type="SUPFAM" id="SSF48403">
    <property type="entry name" value="Ankyrin repeat"/>
    <property type="match status" value="1"/>
</dbReference>
<evidence type="ECO:0000256" key="2">
    <source>
        <dbReference type="SAM" id="Phobius"/>
    </source>
</evidence>
<accession>A0A1Y2FFY3</accession>
<organism evidence="3 4">
    <name type="scientific">Neocallimastix californiae</name>
    <dbReference type="NCBI Taxonomy" id="1754190"/>
    <lineage>
        <taxon>Eukaryota</taxon>
        <taxon>Fungi</taxon>
        <taxon>Fungi incertae sedis</taxon>
        <taxon>Chytridiomycota</taxon>
        <taxon>Chytridiomycota incertae sedis</taxon>
        <taxon>Neocallimastigomycetes</taxon>
        <taxon>Neocallimastigales</taxon>
        <taxon>Neocallimastigaceae</taxon>
        <taxon>Neocallimastix</taxon>
    </lineage>
</organism>
<evidence type="ECO:0008006" key="5">
    <source>
        <dbReference type="Google" id="ProtNLM"/>
    </source>
</evidence>
<feature type="transmembrane region" description="Helical" evidence="2">
    <location>
        <begin position="17"/>
        <end position="37"/>
    </location>
</feature>
<evidence type="ECO:0000313" key="4">
    <source>
        <dbReference type="Proteomes" id="UP000193920"/>
    </source>
</evidence>
<dbReference type="Proteomes" id="UP000193920">
    <property type="component" value="Unassembled WGS sequence"/>
</dbReference>
<feature type="compositionally biased region" description="Basic and acidic residues" evidence="1">
    <location>
        <begin position="205"/>
        <end position="219"/>
    </location>
</feature>
<evidence type="ECO:0000256" key="1">
    <source>
        <dbReference type="SAM" id="MobiDB-lite"/>
    </source>
</evidence>
<keyword evidence="2" id="KW-1133">Transmembrane helix</keyword>
<protein>
    <recommendedName>
        <fullName evidence="5">Ankyrin</fullName>
    </recommendedName>
</protein>